<keyword evidence="2" id="KW-0808">Transferase</keyword>
<reference evidence="3" key="1">
    <citation type="submission" date="2019-11" db="EMBL/GenBank/DDBJ databases">
        <title>The complete genome sequence of Saccharopolyspora sp. E2A.</title>
        <authorList>
            <person name="Zhang G."/>
        </authorList>
    </citation>
    <scope>NUCLEOTIDE SEQUENCE [LARGE SCALE GENOMIC DNA]</scope>
    <source>
        <strain evidence="3">E2A</strain>
    </source>
</reference>
<dbReference type="AlphaFoldDB" id="A0A5Q3QB25"/>
<dbReference type="EC" id="2.6.1.85" evidence="2"/>
<dbReference type="RefSeq" id="WP_154075284.1">
    <property type="nucleotide sequence ID" value="NZ_CP045929.1"/>
</dbReference>
<dbReference type="Gene3D" id="3.60.120.10">
    <property type="entry name" value="Anthranilate synthase"/>
    <property type="match status" value="1"/>
</dbReference>
<dbReference type="GO" id="GO:0000162">
    <property type="term" value="P:L-tryptophan biosynthetic process"/>
    <property type="evidence" value="ECO:0007669"/>
    <property type="project" value="TreeGrafter"/>
</dbReference>
<dbReference type="NCBIfam" id="TIGR00553">
    <property type="entry name" value="pabB"/>
    <property type="match status" value="1"/>
</dbReference>
<dbReference type="Pfam" id="PF00425">
    <property type="entry name" value="Chorismate_bind"/>
    <property type="match status" value="1"/>
</dbReference>
<dbReference type="InterPro" id="IPR015890">
    <property type="entry name" value="Chorismate_C"/>
</dbReference>
<accession>A0A5Q3QB25</accession>
<dbReference type="KEGG" id="sace:GIY23_03085"/>
<keyword evidence="3" id="KW-1185">Reference proteome</keyword>
<evidence type="ECO:0000259" key="1">
    <source>
        <dbReference type="Pfam" id="PF00425"/>
    </source>
</evidence>
<dbReference type="GO" id="GO:0009396">
    <property type="term" value="P:folic acid-containing compound biosynthetic process"/>
    <property type="evidence" value="ECO:0007669"/>
    <property type="project" value="InterPro"/>
</dbReference>
<dbReference type="PANTHER" id="PTHR11236">
    <property type="entry name" value="AMINOBENZOATE/ANTHRANILATE SYNTHASE"/>
    <property type="match status" value="1"/>
</dbReference>
<dbReference type="GO" id="GO:0046820">
    <property type="term" value="F:4-amino-4-deoxychorismate synthase activity"/>
    <property type="evidence" value="ECO:0007669"/>
    <property type="project" value="UniProtKB-EC"/>
</dbReference>
<dbReference type="PRINTS" id="PR00095">
    <property type="entry name" value="ANTSNTHASEI"/>
</dbReference>
<organism evidence="2 3">
    <name type="scientific">Allosaccharopolyspora coralli</name>
    <dbReference type="NCBI Taxonomy" id="2665642"/>
    <lineage>
        <taxon>Bacteria</taxon>
        <taxon>Bacillati</taxon>
        <taxon>Actinomycetota</taxon>
        <taxon>Actinomycetes</taxon>
        <taxon>Pseudonocardiales</taxon>
        <taxon>Pseudonocardiaceae</taxon>
        <taxon>Allosaccharopolyspora</taxon>
    </lineage>
</organism>
<dbReference type="PANTHER" id="PTHR11236:SF50">
    <property type="entry name" value="AMINODEOXYCHORISMATE SYNTHASE COMPONENT 1"/>
    <property type="match status" value="1"/>
</dbReference>
<dbReference type="InterPro" id="IPR005802">
    <property type="entry name" value="ADC_synth_comp_1"/>
</dbReference>
<dbReference type="InterPro" id="IPR005801">
    <property type="entry name" value="ADC_synthase"/>
</dbReference>
<dbReference type="EMBL" id="CP045929">
    <property type="protein sequence ID" value="QGK68675.1"/>
    <property type="molecule type" value="Genomic_DNA"/>
</dbReference>
<protein>
    <submittedName>
        <fullName evidence="2">Aminodeoxychorismate synthase component I</fullName>
        <ecNumber evidence="2">2.6.1.85</ecNumber>
    </submittedName>
</protein>
<gene>
    <name evidence="2" type="ORF">GIY23_03085</name>
</gene>
<evidence type="ECO:0000313" key="3">
    <source>
        <dbReference type="Proteomes" id="UP000371041"/>
    </source>
</evidence>
<dbReference type="Proteomes" id="UP000371041">
    <property type="component" value="Chromosome"/>
</dbReference>
<proteinExistence type="predicted"/>
<feature type="domain" description="Chorismate-utilising enzyme C-terminal" evidence="1">
    <location>
        <begin position="163"/>
        <end position="413"/>
    </location>
</feature>
<dbReference type="SUPFAM" id="SSF56322">
    <property type="entry name" value="ADC synthase"/>
    <property type="match status" value="1"/>
</dbReference>
<dbReference type="InterPro" id="IPR019999">
    <property type="entry name" value="Anth_synth_I-like"/>
</dbReference>
<name>A0A5Q3QB25_9PSEU</name>
<sequence length="423" mass="44907">MGLLVRPLGGSASAEQVLRRLSARAHREGLAPPAALTGEWFGHSAVLAPSVVVAPREDAFGTLDDLPRVDDAASGVVGGGWIGYLGYGLTDPGMWSAPRVLPPAAWGWADHVLRRDSTGQWWFEALHDDERMRAVCASLDHVTDGGDARGTWTAGPVATPDPDEHCKAVRSCIEEIAAGEIFQANICSRFSLPFEGDPLEVFAAGSESLRPARAAYVAGGWGAVASLSPELFLRRRGGEVHTSPIKGTLPRRGAQDDENARLLRASEKDVAENVMIVDMARNDLGRVATPGTVTVPKLLDVQPHPGVWHLVSDVHARVPESVTHAEVLAATFPPASITGTPKVRALELISELEARPRDVYCGTVGMISPVAGMELNVAIRTLEYADGAMHLGVGGGIVADSDPVAEWHECLTKAAPLLTLLRG</sequence>
<dbReference type="NCBIfam" id="NF004530">
    <property type="entry name" value="PRK05877.1"/>
    <property type="match status" value="1"/>
</dbReference>
<keyword evidence="2" id="KW-0032">Aminotransferase</keyword>
<evidence type="ECO:0000313" key="2">
    <source>
        <dbReference type="EMBL" id="QGK68675.1"/>
    </source>
</evidence>